<comment type="caution">
    <text evidence="12">The sequence shown here is derived from an EMBL/GenBank/DDBJ whole genome shotgun (WGS) entry which is preliminary data.</text>
</comment>
<evidence type="ECO:0000256" key="11">
    <source>
        <dbReference type="ARBA" id="ARBA00047973"/>
    </source>
</evidence>
<comment type="subunit">
    <text evidence="4">Homotrimer.</text>
</comment>
<organism evidence="12 13">
    <name type="scientific">Paractinoplanes globisporus</name>
    <dbReference type="NCBI Taxonomy" id="113565"/>
    <lineage>
        <taxon>Bacteria</taxon>
        <taxon>Bacillati</taxon>
        <taxon>Actinomycetota</taxon>
        <taxon>Actinomycetes</taxon>
        <taxon>Micromonosporales</taxon>
        <taxon>Micromonosporaceae</taxon>
        <taxon>Paractinoplanes</taxon>
    </lineage>
</organism>
<dbReference type="SUPFAM" id="SSF89562">
    <property type="entry name" value="RraA-like"/>
    <property type="match status" value="1"/>
</dbReference>
<name>A0ABW6WV28_9ACTN</name>
<evidence type="ECO:0000256" key="7">
    <source>
        <dbReference type="ARBA" id="ARBA00016549"/>
    </source>
</evidence>
<dbReference type="Pfam" id="PF03737">
    <property type="entry name" value="RraA-like"/>
    <property type="match status" value="1"/>
</dbReference>
<protein>
    <recommendedName>
        <fullName evidence="7">Putative 4-hydroxy-4-methyl-2-oxoglutarate aldolase</fullName>
        <ecNumber evidence="6">4.1.1.112</ecNumber>
        <ecNumber evidence="5">4.1.3.17</ecNumber>
    </recommendedName>
    <alternativeName>
        <fullName evidence="10">Oxaloacetate decarboxylase</fullName>
    </alternativeName>
    <alternativeName>
        <fullName evidence="9">RraA-like protein</fullName>
    </alternativeName>
</protein>
<comment type="function">
    <text evidence="8">Catalyzes the aldol cleavage of 4-hydroxy-4-methyl-2-oxoglutarate (HMG) into 2 molecules of pyruvate. Also contains a secondary oxaloacetate (OAA) decarboxylase activity due to the common pyruvate enolate transition state formed following C-C bond cleavage in the retro-aldol and decarboxylation reactions.</text>
</comment>
<dbReference type="EMBL" id="JBIAZU010000010">
    <property type="protein sequence ID" value="MFF5297118.1"/>
    <property type="molecule type" value="Genomic_DNA"/>
</dbReference>
<gene>
    <name evidence="12" type="ORF">ACFY35_47445</name>
</gene>
<dbReference type="RefSeq" id="WP_020514306.1">
    <property type="nucleotide sequence ID" value="NZ_JBIAZU010000010.1"/>
</dbReference>
<proteinExistence type="inferred from homology"/>
<dbReference type="InterPro" id="IPR005493">
    <property type="entry name" value="RraA/RraA-like"/>
</dbReference>
<dbReference type="EC" id="4.1.1.112" evidence="6"/>
<dbReference type="EC" id="4.1.3.17" evidence="5"/>
<evidence type="ECO:0000256" key="1">
    <source>
        <dbReference type="ARBA" id="ARBA00001342"/>
    </source>
</evidence>
<comment type="cofactor">
    <cofactor evidence="2">
        <name>a divalent metal cation</name>
        <dbReference type="ChEBI" id="CHEBI:60240"/>
    </cofactor>
</comment>
<evidence type="ECO:0000313" key="12">
    <source>
        <dbReference type="EMBL" id="MFF5297118.1"/>
    </source>
</evidence>
<comment type="similarity">
    <text evidence="3">Belongs to the class II aldolase/RraA-like family.</text>
</comment>
<evidence type="ECO:0000256" key="10">
    <source>
        <dbReference type="ARBA" id="ARBA00032305"/>
    </source>
</evidence>
<evidence type="ECO:0000256" key="3">
    <source>
        <dbReference type="ARBA" id="ARBA00008621"/>
    </source>
</evidence>
<comment type="catalytic activity">
    <reaction evidence="1">
        <text>4-hydroxy-4-methyl-2-oxoglutarate = 2 pyruvate</text>
        <dbReference type="Rhea" id="RHEA:22748"/>
        <dbReference type="ChEBI" id="CHEBI:15361"/>
        <dbReference type="ChEBI" id="CHEBI:58276"/>
        <dbReference type="EC" id="4.1.3.17"/>
    </reaction>
</comment>
<dbReference type="PANTHER" id="PTHR33254">
    <property type="entry name" value="4-HYDROXY-4-METHYL-2-OXOGLUTARATE ALDOLASE 3-RELATED"/>
    <property type="match status" value="1"/>
</dbReference>
<evidence type="ECO:0000256" key="2">
    <source>
        <dbReference type="ARBA" id="ARBA00001968"/>
    </source>
</evidence>
<reference evidence="12 13" key="1">
    <citation type="submission" date="2024-10" db="EMBL/GenBank/DDBJ databases">
        <title>The Natural Products Discovery Center: Release of the First 8490 Sequenced Strains for Exploring Actinobacteria Biosynthetic Diversity.</title>
        <authorList>
            <person name="Kalkreuter E."/>
            <person name="Kautsar S.A."/>
            <person name="Yang D."/>
            <person name="Bader C.D."/>
            <person name="Teijaro C.N."/>
            <person name="Fluegel L."/>
            <person name="Davis C.M."/>
            <person name="Simpson J.R."/>
            <person name="Lauterbach L."/>
            <person name="Steele A.D."/>
            <person name="Gui C."/>
            <person name="Meng S."/>
            <person name="Li G."/>
            <person name="Viehrig K."/>
            <person name="Ye F."/>
            <person name="Su P."/>
            <person name="Kiefer A.F."/>
            <person name="Nichols A."/>
            <person name="Cepeda A.J."/>
            <person name="Yan W."/>
            <person name="Fan B."/>
            <person name="Jiang Y."/>
            <person name="Adhikari A."/>
            <person name="Zheng C.-J."/>
            <person name="Schuster L."/>
            <person name="Cowan T.M."/>
            <person name="Smanski M.J."/>
            <person name="Chevrette M.G."/>
            <person name="De Carvalho L.P.S."/>
            <person name="Shen B."/>
        </authorList>
    </citation>
    <scope>NUCLEOTIDE SEQUENCE [LARGE SCALE GENOMIC DNA]</scope>
    <source>
        <strain evidence="12 13">NPDC000087</strain>
    </source>
</reference>
<evidence type="ECO:0000256" key="9">
    <source>
        <dbReference type="ARBA" id="ARBA00030169"/>
    </source>
</evidence>
<sequence length="199" mass="20670">MTAGLLSLGTATLYEASKLDCILPHRIRPAWPGAAVAGVALTVAALPGDNLALHLALEQARPGDVLVVDGRAAAFGYWGEVLAEAALARGVLGLVIDGGVRDVDQLRDLPFPTFSTHIAIRGTVKNGTGPIGAPLPFDTVTVHRGDTIVADADGIVALPAAELDRITAAAVARADAETEYLRRIRAGESTMDIYGFGRP</sequence>
<dbReference type="InterPro" id="IPR036704">
    <property type="entry name" value="RraA/RraA-like_sf"/>
</dbReference>
<evidence type="ECO:0000256" key="8">
    <source>
        <dbReference type="ARBA" id="ARBA00025046"/>
    </source>
</evidence>
<dbReference type="NCBIfam" id="NF006731">
    <property type="entry name" value="PRK09262.1"/>
    <property type="match status" value="1"/>
</dbReference>
<evidence type="ECO:0000313" key="13">
    <source>
        <dbReference type="Proteomes" id="UP001602245"/>
    </source>
</evidence>
<dbReference type="PANTHER" id="PTHR33254:SF16">
    <property type="entry name" value="BLR3842 PROTEIN"/>
    <property type="match status" value="1"/>
</dbReference>
<keyword evidence="13" id="KW-1185">Reference proteome</keyword>
<evidence type="ECO:0000256" key="4">
    <source>
        <dbReference type="ARBA" id="ARBA00011233"/>
    </source>
</evidence>
<accession>A0ABW6WV28</accession>
<evidence type="ECO:0000256" key="6">
    <source>
        <dbReference type="ARBA" id="ARBA00012947"/>
    </source>
</evidence>
<dbReference type="CDD" id="cd16841">
    <property type="entry name" value="RraA_family"/>
    <property type="match status" value="1"/>
</dbReference>
<evidence type="ECO:0000256" key="5">
    <source>
        <dbReference type="ARBA" id="ARBA00012213"/>
    </source>
</evidence>
<dbReference type="Gene3D" id="3.50.30.40">
    <property type="entry name" value="Ribonuclease E inhibitor RraA/RraA-like"/>
    <property type="match status" value="1"/>
</dbReference>
<comment type="catalytic activity">
    <reaction evidence="11">
        <text>oxaloacetate + H(+) = pyruvate + CO2</text>
        <dbReference type="Rhea" id="RHEA:15641"/>
        <dbReference type="ChEBI" id="CHEBI:15361"/>
        <dbReference type="ChEBI" id="CHEBI:15378"/>
        <dbReference type="ChEBI" id="CHEBI:16452"/>
        <dbReference type="ChEBI" id="CHEBI:16526"/>
        <dbReference type="EC" id="4.1.1.112"/>
    </reaction>
</comment>
<dbReference type="Proteomes" id="UP001602245">
    <property type="component" value="Unassembled WGS sequence"/>
</dbReference>